<dbReference type="Gene3D" id="3.30.565.10">
    <property type="entry name" value="Histidine kinase-like ATPase, C-terminal domain"/>
    <property type="match status" value="1"/>
</dbReference>
<dbReference type="InterPro" id="IPR019734">
    <property type="entry name" value="TPR_rpt"/>
</dbReference>
<feature type="signal peptide" evidence="3">
    <location>
        <begin position="1"/>
        <end position="24"/>
    </location>
</feature>
<feature type="chain" id="PRO_5042935844" evidence="3">
    <location>
        <begin position="25"/>
        <end position="660"/>
    </location>
</feature>
<dbReference type="PANTHER" id="PTHR34220">
    <property type="entry name" value="SENSOR HISTIDINE KINASE YPDA"/>
    <property type="match status" value="1"/>
</dbReference>
<evidence type="ECO:0000256" key="1">
    <source>
        <dbReference type="SAM" id="MobiDB-lite"/>
    </source>
</evidence>
<dbReference type="SUPFAM" id="SSF48452">
    <property type="entry name" value="TPR-like"/>
    <property type="match status" value="2"/>
</dbReference>
<dbReference type="AlphaFoldDB" id="A0AAP2DTY5"/>
<dbReference type="SMART" id="SM00028">
    <property type="entry name" value="TPR"/>
    <property type="match status" value="4"/>
</dbReference>
<dbReference type="RefSeq" id="WP_254170131.1">
    <property type="nucleotide sequence ID" value="NZ_JAHESF010000073.1"/>
</dbReference>
<feature type="region of interest" description="Disordered" evidence="1">
    <location>
        <begin position="232"/>
        <end position="268"/>
    </location>
</feature>
<dbReference type="GO" id="GO:0000155">
    <property type="term" value="F:phosphorelay sensor kinase activity"/>
    <property type="evidence" value="ECO:0007669"/>
    <property type="project" value="InterPro"/>
</dbReference>
<keyword evidence="5" id="KW-0808">Transferase</keyword>
<feature type="compositionally biased region" description="Basic and acidic residues" evidence="1">
    <location>
        <begin position="249"/>
        <end position="268"/>
    </location>
</feature>
<keyword evidence="5" id="KW-0418">Kinase</keyword>
<proteinExistence type="predicted"/>
<gene>
    <name evidence="5" type="ORF">KK083_31435</name>
</gene>
<dbReference type="InterPro" id="IPR010559">
    <property type="entry name" value="Sig_transdc_His_kin_internal"/>
</dbReference>
<organism evidence="5 6">
    <name type="scientific">Chryseosolibacter histidini</name>
    <dbReference type="NCBI Taxonomy" id="2782349"/>
    <lineage>
        <taxon>Bacteria</taxon>
        <taxon>Pseudomonadati</taxon>
        <taxon>Bacteroidota</taxon>
        <taxon>Cytophagia</taxon>
        <taxon>Cytophagales</taxon>
        <taxon>Chryseotaleaceae</taxon>
        <taxon>Chryseosolibacter</taxon>
    </lineage>
</organism>
<accession>A0AAP2DTY5</accession>
<dbReference type="EMBL" id="JAHESF010000073">
    <property type="protein sequence ID" value="MBT1701449.1"/>
    <property type="molecule type" value="Genomic_DNA"/>
</dbReference>
<dbReference type="InterPro" id="IPR050640">
    <property type="entry name" value="Bact_2-comp_sensor_kinase"/>
</dbReference>
<keyword evidence="3" id="KW-0732">Signal</keyword>
<dbReference type="PANTHER" id="PTHR34220:SF7">
    <property type="entry name" value="SENSOR HISTIDINE KINASE YPDA"/>
    <property type="match status" value="1"/>
</dbReference>
<keyword evidence="2" id="KW-1133">Transmembrane helix</keyword>
<dbReference type="GO" id="GO:0016020">
    <property type="term" value="C:membrane"/>
    <property type="evidence" value="ECO:0007669"/>
    <property type="project" value="InterPro"/>
</dbReference>
<evidence type="ECO:0000259" key="4">
    <source>
        <dbReference type="Pfam" id="PF06580"/>
    </source>
</evidence>
<dbReference type="Proteomes" id="UP001319200">
    <property type="component" value="Unassembled WGS sequence"/>
</dbReference>
<reference evidence="5 6" key="1">
    <citation type="submission" date="2021-05" db="EMBL/GenBank/DDBJ databases">
        <title>A Polyphasic approach of four new species of the genus Ohtaekwangia: Ohtaekwangia histidinii sp. nov., Ohtaekwangia cretensis sp. nov., Ohtaekwangia indiensis sp. nov., Ohtaekwangia reichenbachii sp. nov. from diverse environment.</title>
        <authorList>
            <person name="Octaviana S."/>
        </authorList>
    </citation>
    <scope>NUCLEOTIDE SEQUENCE [LARGE SCALE GENOMIC DNA]</scope>
    <source>
        <strain evidence="5 6">PWU4</strain>
    </source>
</reference>
<feature type="transmembrane region" description="Helical" evidence="2">
    <location>
        <begin position="415"/>
        <end position="435"/>
    </location>
</feature>
<name>A0AAP2DTY5_9BACT</name>
<evidence type="ECO:0000313" key="5">
    <source>
        <dbReference type="EMBL" id="MBT1701449.1"/>
    </source>
</evidence>
<dbReference type="Pfam" id="PF13432">
    <property type="entry name" value="TPR_16"/>
    <property type="match status" value="1"/>
</dbReference>
<protein>
    <submittedName>
        <fullName evidence="5">Histidine kinase</fullName>
    </submittedName>
</protein>
<comment type="caution">
    <text evidence="5">The sequence shown here is derived from an EMBL/GenBank/DDBJ whole genome shotgun (WGS) entry which is preliminary data.</text>
</comment>
<dbReference type="Pfam" id="PF14559">
    <property type="entry name" value="TPR_19"/>
    <property type="match status" value="1"/>
</dbReference>
<dbReference type="Gene3D" id="1.25.40.10">
    <property type="entry name" value="Tetratricopeptide repeat domain"/>
    <property type="match status" value="2"/>
</dbReference>
<evidence type="ECO:0000256" key="2">
    <source>
        <dbReference type="SAM" id="Phobius"/>
    </source>
</evidence>
<dbReference type="SUPFAM" id="SSF55874">
    <property type="entry name" value="ATPase domain of HSP90 chaperone/DNA topoisomerase II/histidine kinase"/>
    <property type="match status" value="1"/>
</dbReference>
<sequence>MRLQGFFAIILMLSGPWLCLPAMAQEKKKADRYKSLKERSAELSADDLLDEALTLKDNNPREALNKVEEALGVSLAQKNALDEGKCYVMLGQINERIEEWKLALDNYNSGYEKLRDKYTNSPEFRTALRGLAETSLRLGDHARALQRYQEMLSLRLSSSERAYAQLGISEVYYQMGNYEEALRTVDNISMPSSKIYDETLKVSIQNQRARIYARTNDVDKAKDALEYSQNTLRSNRAAAPQQKASVPQKQDEGLNEAKEEVTGALHEQQRYDEEIDLRNKAIEYNLESKNLPEVAKDKVGISKALEAKGETSEAIRELEEAALMADTINSPKDQAKAFLALAGIYEKNGRSTQALSAYRRYSEAVKKADAQNEVRLTEKAELIKKQKDIESLTKDVAIGQREETIARGTVFRQRLIIYGLLLIIAIIGVTSYFIYKNAQASKIANQLLALKSLRSQMNPHFIFNALNSVNHFIAQNDERTANKFLSEFSRLMRLVLENSQEDFIPLYKEQEIISLYLKLEHYRFRDKFDYEMKVDDDINTEAIEIPPMLLQPYIENAVWHGLRYKETKGHLSLHMRRNGHGLEVEITDDGIGRKRSAALKTNNQKKQASTALKNIEERLTIINKVYRSNYHIEIRDLDAASGTGTSVLVHVPAQNQNSNA</sequence>
<keyword evidence="6" id="KW-1185">Reference proteome</keyword>
<keyword evidence="2" id="KW-0812">Transmembrane</keyword>
<evidence type="ECO:0000256" key="3">
    <source>
        <dbReference type="SAM" id="SignalP"/>
    </source>
</evidence>
<evidence type="ECO:0000313" key="6">
    <source>
        <dbReference type="Proteomes" id="UP001319200"/>
    </source>
</evidence>
<keyword evidence="2" id="KW-0472">Membrane</keyword>
<feature type="domain" description="Signal transduction histidine kinase internal region" evidence="4">
    <location>
        <begin position="450"/>
        <end position="528"/>
    </location>
</feature>
<dbReference type="Pfam" id="PF06580">
    <property type="entry name" value="His_kinase"/>
    <property type="match status" value="1"/>
</dbReference>
<dbReference type="InterPro" id="IPR036890">
    <property type="entry name" value="HATPase_C_sf"/>
</dbReference>
<dbReference type="InterPro" id="IPR011990">
    <property type="entry name" value="TPR-like_helical_dom_sf"/>
</dbReference>